<dbReference type="RefSeq" id="XP_031006547.1">
    <property type="nucleotide sequence ID" value="XM_031148734.1"/>
</dbReference>
<feature type="non-terminal residue" evidence="7">
    <location>
        <position position="364"/>
    </location>
</feature>
<dbReference type="InterPro" id="IPR052113">
    <property type="entry name" value="FYVE-type_Zinc_Finger"/>
</dbReference>
<dbReference type="AlphaFoldDB" id="A0A8H8TZ04"/>
<dbReference type="Pfam" id="PF01363">
    <property type="entry name" value="FYVE"/>
    <property type="match status" value="1"/>
</dbReference>
<feature type="region of interest" description="Disordered" evidence="5">
    <location>
        <begin position="99"/>
        <end position="181"/>
    </location>
</feature>
<dbReference type="InterPro" id="IPR017455">
    <property type="entry name" value="Znf_FYVE-rel"/>
</dbReference>
<reference evidence="7 8" key="1">
    <citation type="submission" date="2018-05" db="EMBL/GenBank/DDBJ databases">
        <title>Genome sequencing and assembly of the regulated plant pathogen Lachnellula willkommii and related sister species for the development of diagnostic species identification markers.</title>
        <authorList>
            <person name="Giroux E."/>
            <person name="Bilodeau G."/>
        </authorList>
    </citation>
    <scope>NUCLEOTIDE SEQUENCE [LARGE SCALE GENOMIC DNA]</scope>
    <source>
        <strain evidence="7 8">CBS 185.66</strain>
    </source>
</reference>
<gene>
    <name evidence="7" type="primary">SPBC9B6.03</name>
    <name evidence="7" type="ORF">LHYA1_G003765</name>
</gene>
<evidence type="ECO:0000313" key="8">
    <source>
        <dbReference type="Proteomes" id="UP000431533"/>
    </source>
</evidence>
<dbReference type="EMBL" id="QGMH01000042">
    <property type="protein sequence ID" value="TVY27759.1"/>
    <property type="molecule type" value="Genomic_DNA"/>
</dbReference>
<dbReference type="SUPFAM" id="SSF57903">
    <property type="entry name" value="FYVE/PHD zinc finger"/>
    <property type="match status" value="1"/>
</dbReference>
<dbReference type="GeneID" id="41983963"/>
<evidence type="ECO:0000256" key="3">
    <source>
        <dbReference type="ARBA" id="ARBA00022833"/>
    </source>
</evidence>
<dbReference type="PANTHER" id="PTHR39490">
    <property type="entry name" value="ARRESTIN DOMAIN-CONTAINING PROTEIN D"/>
    <property type="match status" value="1"/>
</dbReference>
<keyword evidence="2 4" id="KW-0863">Zinc-finger</keyword>
<dbReference type="GO" id="GO:0008270">
    <property type="term" value="F:zinc ion binding"/>
    <property type="evidence" value="ECO:0007669"/>
    <property type="project" value="UniProtKB-KW"/>
</dbReference>
<evidence type="ECO:0000256" key="5">
    <source>
        <dbReference type="SAM" id="MobiDB-lite"/>
    </source>
</evidence>
<keyword evidence="8" id="KW-1185">Reference proteome</keyword>
<name>A0A8H8TZ04_9HELO</name>
<dbReference type="PANTHER" id="PTHR39490:SF8">
    <property type="entry name" value="ZINC FINGER FYVE DOMAIN-CONTAINING PROTEIN 21"/>
    <property type="match status" value="1"/>
</dbReference>
<protein>
    <submittedName>
        <fullName evidence="7">FYVE-type zinc finger-containing protein</fullName>
    </submittedName>
</protein>
<organism evidence="7 8">
    <name type="scientific">Lachnellula hyalina</name>
    <dbReference type="NCBI Taxonomy" id="1316788"/>
    <lineage>
        <taxon>Eukaryota</taxon>
        <taxon>Fungi</taxon>
        <taxon>Dikarya</taxon>
        <taxon>Ascomycota</taxon>
        <taxon>Pezizomycotina</taxon>
        <taxon>Leotiomycetes</taxon>
        <taxon>Helotiales</taxon>
        <taxon>Lachnaceae</taxon>
        <taxon>Lachnellula</taxon>
    </lineage>
</organism>
<evidence type="ECO:0000259" key="6">
    <source>
        <dbReference type="PROSITE" id="PS50178"/>
    </source>
</evidence>
<feature type="compositionally biased region" description="Low complexity" evidence="5">
    <location>
        <begin position="306"/>
        <end position="325"/>
    </location>
</feature>
<feature type="region of interest" description="Disordered" evidence="5">
    <location>
        <begin position="306"/>
        <end position="329"/>
    </location>
</feature>
<sequence>AYSTRREIRRWQSDAGPPIVPPVALSQYLSVRNSHRVLCTNPQLVKSHLSNLMFLEKPTQDTLHPSTSHDKVQYQPQPARAMATDFAMPVQQFTASPSQSQYTLYNSQSQPISPINSASATPKNASPTSPRTTLPPHLAAHTRQLRPPKSPLYVPAVLRPTDPPKRISRPSPLTPPQSMHGSFDELENARTLNRRSTGDSGKFGLGAITEAEFSSEGLGKVTALPTREHWKPDSESSVCDEPSCTRYFTYFRRRHHCRRCGNIFCETHSTYTIPLDQDANYHPRGSRNRSCEHCWTEYRGWQMARSSRSNSESSQDDPQTPTTPTVVCAGNGAKGALGSVFGKGQGMSESLGASVPRDWNWSTF</sequence>
<proteinExistence type="predicted"/>
<dbReference type="OrthoDB" id="10018316at2759"/>
<evidence type="ECO:0000256" key="1">
    <source>
        <dbReference type="ARBA" id="ARBA00022723"/>
    </source>
</evidence>
<accession>A0A8H8TZ04</accession>
<comment type="caution">
    <text evidence="7">The sequence shown here is derived from an EMBL/GenBank/DDBJ whole genome shotgun (WGS) entry which is preliminary data.</text>
</comment>
<dbReference type="Gene3D" id="3.30.40.10">
    <property type="entry name" value="Zinc/RING finger domain, C3HC4 (zinc finger)"/>
    <property type="match status" value="1"/>
</dbReference>
<evidence type="ECO:0000256" key="4">
    <source>
        <dbReference type="PROSITE-ProRule" id="PRU00091"/>
    </source>
</evidence>
<dbReference type="InterPro" id="IPR000306">
    <property type="entry name" value="Znf_FYVE"/>
</dbReference>
<evidence type="ECO:0000313" key="7">
    <source>
        <dbReference type="EMBL" id="TVY27759.1"/>
    </source>
</evidence>
<dbReference type="SMART" id="SM00064">
    <property type="entry name" value="FYVE"/>
    <property type="match status" value="1"/>
</dbReference>
<dbReference type="Proteomes" id="UP000431533">
    <property type="component" value="Unassembled WGS sequence"/>
</dbReference>
<dbReference type="InterPro" id="IPR013083">
    <property type="entry name" value="Znf_RING/FYVE/PHD"/>
</dbReference>
<keyword evidence="3" id="KW-0862">Zinc</keyword>
<feature type="compositionally biased region" description="Polar residues" evidence="5">
    <location>
        <begin position="99"/>
        <end position="132"/>
    </location>
</feature>
<dbReference type="PROSITE" id="PS50178">
    <property type="entry name" value="ZF_FYVE"/>
    <property type="match status" value="1"/>
</dbReference>
<keyword evidence="1" id="KW-0479">Metal-binding</keyword>
<dbReference type="InterPro" id="IPR011011">
    <property type="entry name" value="Znf_FYVE_PHD"/>
</dbReference>
<evidence type="ECO:0000256" key="2">
    <source>
        <dbReference type="ARBA" id="ARBA00022771"/>
    </source>
</evidence>
<feature type="domain" description="FYVE-type" evidence="6">
    <location>
        <begin position="244"/>
        <end position="299"/>
    </location>
</feature>